<dbReference type="PANTHER" id="PTHR43279:SF1">
    <property type="entry name" value="CATECHOL-2,3-DIOXYGENASE"/>
    <property type="match status" value="1"/>
</dbReference>
<dbReference type="SUPFAM" id="SSF54593">
    <property type="entry name" value="Glyoxalase/Bleomycin resistance protein/Dihydroxybiphenyl dioxygenase"/>
    <property type="match status" value="1"/>
</dbReference>
<dbReference type="InterPro" id="IPR037523">
    <property type="entry name" value="VOC_core"/>
</dbReference>
<dbReference type="PANTHER" id="PTHR43279">
    <property type="entry name" value="CATECHOL-2,3-DIOXYGENASE"/>
    <property type="match status" value="1"/>
</dbReference>
<dbReference type="GO" id="GO:0004462">
    <property type="term" value="F:lactoylglutathione lyase activity"/>
    <property type="evidence" value="ECO:0007669"/>
    <property type="project" value="InterPro"/>
</dbReference>
<reference evidence="3 4" key="1">
    <citation type="submission" date="2020-08" db="EMBL/GenBank/DDBJ databases">
        <title>Genomic Encyclopedia of Type Strains, Phase IV (KMG-IV): sequencing the most valuable type-strain genomes for metagenomic binning, comparative biology and taxonomic classification.</title>
        <authorList>
            <person name="Goeker M."/>
        </authorList>
    </citation>
    <scope>NUCLEOTIDE SEQUENCE [LARGE SCALE GENOMIC DNA]</scope>
    <source>
        <strain evidence="3 4">YC6886</strain>
    </source>
</reference>
<dbReference type="PROSITE" id="PS00934">
    <property type="entry name" value="GLYOXALASE_I_1"/>
    <property type="match status" value="1"/>
</dbReference>
<dbReference type="EMBL" id="JACHFD010000019">
    <property type="protein sequence ID" value="MBB5353014.1"/>
    <property type="molecule type" value="Genomic_DNA"/>
</dbReference>
<dbReference type="InterPro" id="IPR018146">
    <property type="entry name" value="Glyoxalase_1_CS"/>
</dbReference>
<sequence length="187" mass="20320">MLFLHAQQPAPALAEIPVIRQDSGMQRSPIDPRVQVGHVHLKVSDLDRAIAFYQDVLGFEVTQRWGSSAAFLSAGSYHHHIGLNTWQSRGGSPPPAGHTGLFHAAFLYPDRPSLGNALKRLTQAGIPLEGASDHGVSEALYLTDPDGNGLELYRDRAPEEWPRLADGRLAMHSHPLDLQALLSEAAA</sequence>
<dbReference type="InterPro" id="IPR029068">
    <property type="entry name" value="Glyas_Bleomycin-R_OHBP_Dase"/>
</dbReference>
<evidence type="ECO:0000259" key="2">
    <source>
        <dbReference type="PROSITE" id="PS51819"/>
    </source>
</evidence>
<keyword evidence="3" id="KW-0223">Dioxygenase</keyword>
<keyword evidence="1" id="KW-0479">Metal-binding</keyword>
<keyword evidence="4" id="KW-1185">Reference proteome</keyword>
<evidence type="ECO:0000256" key="1">
    <source>
        <dbReference type="ARBA" id="ARBA00022723"/>
    </source>
</evidence>
<comment type="caution">
    <text evidence="3">The sequence shown here is derived from an EMBL/GenBank/DDBJ whole genome shotgun (WGS) entry which is preliminary data.</text>
</comment>
<protein>
    <submittedName>
        <fullName evidence="3">Catechol 2,3-dioxygenase</fullName>
        <ecNumber evidence="3">1.13.11.2</ecNumber>
    </submittedName>
</protein>
<dbReference type="InterPro" id="IPR004360">
    <property type="entry name" value="Glyas_Fos-R_dOase_dom"/>
</dbReference>
<dbReference type="GO" id="GO:0018577">
    <property type="term" value="F:catechol 2,3-dioxygenase activity"/>
    <property type="evidence" value="ECO:0007669"/>
    <property type="project" value="UniProtKB-EC"/>
</dbReference>
<evidence type="ECO:0000313" key="4">
    <source>
        <dbReference type="Proteomes" id="UP000557717"/>
    </source>
</evidence>
<feature type="domain" description="VOC" evidence="2">
    <location>
        <begin position="35"/>
        <end position="155"/>
    </location>
</feature>
<dbReference type="AlphaFoldDB" id="A0A840VBU2"/>
<keyword evidence="3" id="KW-0560">Oxidoreductase</keyword>
<dbReference type="EC" id="1.13.11.2" evidence="3"/>
<dbReference type="Pfam" id="PF00903">
    <property type="entry name" value="Glyoxalase"/>
    <property type="match status" value="1"/>
</dbReference>
<dbReference type="PROSITE" id="PS51819">
    <property type="entry name" value="VOC"/>
    <property type="match status" value="1"/>
</dbReference>
<organism evidence="3 4">
    <name type="scientific">Haloferula luteola</name>
    <dbReference type="NCBI Taxonomy" id="595692"/>
    <lineage>
        <taxon>Bacteria</taxon>
        <taxon>Pseudomonadati</taxon>
        <taxon>Verrucomicrobiota</taxon>
        <taxon>Verrucomicrobiia</taxon>
        <taxon>Verrucomicrobiales</taxon>
        <taxon>Verrucomicrobiaceae</taxon>
        <taxon>Haloferula</taxon>
    </lineage>
</organism>
<dbReference type="Gene3D" id="3.10.180.10">
    <property type="entry name" value="2,3-Dihydroxybiphenyl 1,2-Dioxygenase, domain 1"/>
    <property type="match status" value="1"/>
</dbReference>
<gene>
    <name evidence="3" type="ORF">HNR46_003267</name>
</gene>
<dbReference type="GO" id="GO:0046872">
    <property type="term" value="F:metal ion binding"/>
    <property type="evidence" value="ECO:0007669"/>
    <property type="project" value="UniProtKB-KW"/>
</dbReference>
<accession>A0A840VBU2</accession>
<name>A0A840VBU2_9BACT</name>
<proteinExistence type="predicted"/>
<evidence type="ECO:0000313" key="3">
    <source>
        <dbReference type="EMBL" id="MBB5353014.1"/>
    </source>
</evidence>
<dbReference type="Proteomes" id="UP000557717">
    <property type="component" value="Unassembled WGS sequence"/>
</dbReference>